<keyword evidence="7" id="KW-0653">Protein transport</keyword>
<evidence type="ECO:0000313" key="13">
    <source>
        <dbReference type="EMBL" id="PQJ11430.1"/>
    </source>
</evidence>
<dbReference type="EMBL" id="PPSL01000002">
    <property type="protein sequence ID" value="PQJ11430.1"/>
    <property type="molecule type" value="Genomic_DNA"/>
</dbReference>
<comment type="caution">
    <text evidence="13">The sequence shown here is derived from an EMBL/GenBank/DDBJ whole genome shotgun (WGS) entry which is preliminary data.</text>
</comment>
<accession>A0A2S7SWX4</accession>
<evidence type="ECO:0000256" key="5">
    <source>
        <dbReference type="ARBA" id="ARBA00022519"/>
    </source>
</evidence>
<dbReference type="PROSITE" id="PS52015">
    <property type="entry name" value="TONB_CTD"/>
    <property type="match status" value="1"/>
</dbReference>
<protein>
    <recommendedName>
        <fullName evidence="12">TonB C-terminal domain-containing protein</fullName>
    </recommendedName>
</protein>
<dbReference type="NCBIfam" id="TIGR01352">
    <property type="entry name" value="tonB_Cterm"/>
    <property type="match status" value="1"/>
</dbReference>
<evidence type="ECO:0000256" key="8">
    <source>
        <dbReference type="ARBA" id="ARBA00022989"/>
    </source>
</evidence>
<evidence type="ECO:0000259" key="12">
    <source>
        <dbReference type="PROSITE" id="PS52015"/>
    </source>
</evidence>
<dbReference type="GO" id="GO:0055085">
    <property type="term" value="P:transmembrane transport"/>
    <property type="evidence" value="ECO:0007669"/>
    <property type="project" value="InterPro"/>
</dbReference>
<dbReference type="PANTHER" id="PTHR33446">
    <property type="entry name" value="PROTEIN TONB-RELATED"/>
    <property type="match status" value="1"/>
</dbReference>
<evidence type="ECO:0000256" key="1">
    <source>
        <dbReference type="ARBA" id="ARBA00004383"/>
    </source>
</evidence>
<dbReference type="InterPro" id="IPR037682">
    <property type="entry name" value="TonB_C"/>
</dbReference>
<comment type="similarity">
    <text evidence="2">Belongs to the TonB family.</text>
</comment>
<name>A0A2S7SWX4_9BACT</name>
<dbReference type="InterPro" id="IPR051045">
    <property type="entry name" value="TonB-dependent_transducer"/>
</dbReference>
<reference evidence="13 14" key="1">
    <citation type="submission" date="2018-01" db="EMBL/GenBank/DDBJ databases">
        <title>A novel member of the phylum Bacteroidetes isolated from glacier ice.</title>
        <authorList>
            <person name="Liu Q."/>
            <person name="Xin Y.-H."/>
        </authorList>
    </citation>
    <scope>NUCLEOTIDE SEQUENCE [LARGE SCALE GENOMIC DNA]</scope>
    <source>
        <strain evidence="13 14">RB1R16</strain>
    </source>
</reference>
<evidence type="ECO:0000256" key="9">
    <source>
        <dbReference type="ARBA" id="ARBA00023136"/>
    </source>
</evidence>
<dbReference type="GO" id="GO:0015031">
    <property type="term" value="P:protein transport"/>
    <property type="evidence" value="ECO:0007669"/>
    <property type="project" value="UniProtKB-KW"/>
</dbReference>
<keyword evidence="6 11" id="KW-0812">Transmembrane</keyword>
<comment type="subcellular location">
    <subcellularLocation>
        <location evidence="1">Cell inner membrane</location>
        <topology evidence="1">Single-pass membrane protein</topology>
        <orientation evidence="1">Periplasmic side</orientation>
    </subcellularLocation>
</comment>
<dbReference type="Gene3D" id="3.30.1150.10">
    <property type="match status" value="1"/>
</dbReference>
<dbReference type="Proteomes" id="UP000239872">
    <property type="component" value="Unassembled WGS sequence"/>
</dbReference>
<dbReference type="Pfam" id="PF03544">
    <property type="entry name" value="TonB_C"/>
    <property type="match status" value="1"/>
</dbReference>
<evidence type="ECO:0000256" key="6">
    <source>
        <dbReference type="ARBA" id="ARBA00022692"/>
    </source>
</evidence>
<dbReference type="GO" id="GO:0030288">
    <property type="term" value="C:outer membrane-bounded periplasmic space"/>
    <property type="evidence" value="ECO:0007669"/>
    <property type="project" value="InterPro"/>
</dbReference>
<organism evidence="13 14">
    <name type="scientific">Flavipsychrobacter stenotrophus</name>
    <dbReference type="NCBI Taxonomy" id="2077091"/>
    <lineage>
        <taxon>Bacteria</taxon>
        <taxon>Pseudomonadati</taxon>
        <taxon>Bacteroidota</taxon>
        <taxon>Chitinophagia</taxon>
        <taxon>Chitinophagales</taxon>
        <taxon>Chitinophagaceae</taxon>
        <taxon>Flavipsychrobacter</taxon>
    </lineage>
</organism>
<evidence type="ECO:0000256" key="2">
    <source>
        <dbReference type="ARBA" id="ARBA00006555"/>
    </source>
</evidence>
<evidence type="ECO:0000313" key="14">
    <source>
        <dbReference type="Proteomes" id="UP000239872"/>
    </source>
</evidence>
<evidence type="ECO:0000256" key="4">
    <source>
        <dbReference type="ARBA" id="ARBA00022475"/>
    </source>
</evidence>
<keyword evidence="5" id="KW-0997">Cell inner membrane</keyword>
<dbReference type="SUPFAM" id="SSF74653">
    <property type="entry name" value="TolA/TonB C-terminal domain"/>
    <property type="match status" value="1"/>
</dbReference>
<dbReference type="PANTHER" id="PTHR33446:SF2">
    <property type="entry name" value="PROTEIN TONB"/>
    <property type="match status" value="1"/>
</dbReference>
<evidence type="ECO:0000256" key="7">
    <source>
        <dbReference type="ARBA" id="ARBA00022927"/>
    </source>
</evidence>
<dbReference type="PRINTS" id="PR01374">
    <property type="entry name" value="TONBPROTEIN"/>
</dbReference>
<keyword evidence="9 11" id="KW-0472">Membrane</keyword>
<feature type="region of interest" description="Disordered" evidence="10">
    <location>
        <begin position="95"/>
        <end position="116"/>
    </location>
</feature>
<keyword evidence="8 11" id="KW-1133">Transmembrane helix</keyword>
<keyword evidence="3" id="KW-0813">Transport</keyword>
<proteinExistence type="inferred from homology"/>
<dbReference type="InterPro" id="IPR006260">
    <property type="entry name" value="TonB/TolA_C"/>
</dbReference>
<keyword evidence="4" id="KW-1003">Cell membrane</keyword>
<dbReference type="AlphaFoldDB" id="A0A2S7SWX4"/>
<gene>
    <name evidence="13" type="ORF">CJD36_006405</name>
</gene>
<sequence>MNNKHINLLKLNFMDAKKLLEADYLDIIYDHRNKGYGGYELRKNYSSRVRKGVGFLMLGLSAIVSFSFVRMEKPITSITVTTTVTPHIIEVERKEKPPVVPPKKAETPPPAKSKIITPPVITDKEIEPDKQMTRNEDMKNFNPGKANVDSGADGLNPPIAGNNPGGPVVVAAANVPAIPVFVEQMPAFPGDMQSYLSKNINYPPNAREAGIQGRVAITFVVNEDGSITNAKVTHSLGAGCDEEALRVIKAMPKWKAGKNNGVATKVMFTQAISFKLE</sequence>
<dbReference type="GO" id="GO:0031992">
    <property type="term" value="F:energy transducer activity"/>
    <property type="evidence" value="ECO:0007669"/>
    <property type="project" value="InterPro"/>
</dbReference>
<feature type="transmembrane region" description="Helical" evidence="11">
    <location>
        <begin position="52"/>
        <end position="69"/>
    </location>
</feature>
<evidence type="ECO:0000256" key="11">
    <source>
        <dbReference type="SAM" id="Phobius"/>
    </source>
</evidence>
<feature type="domain" description="TonB C-terminal" evidence="12">
    <location>
        <begin position="187"/>
        <end position="277"/>
    </location>
</feature>
<dbReference type="InterPro" id="IPR003538">
    <property type="entry name" value="TonB"/>
</dbReference>
<evidence type="ECO:0000256" key="3">
    <source>
        <dbReference type="ARBA" id="ARBA00022448"/>
    </source>
</evidence>
<keyword evidence="14" id="KW-1185">Reference proteome</keyword>
<dbReference type="GO" id="GO:0098797">
    <property type="term" value="C:plasma membrane protein complex"/>
    <property type="evidence" value="ECO:0007669"/>
    <property type="project" value="TreeGrafter"/>
</dbReference>
<dbReference type="GO" id="GO:0015891">
    <property type="term" value="P:siderophore transport"/>
    <property type="evidence" value="ECO:0007669"/>
    <property type="project" value="InterPro"/>
</dbReference>
<evidence type="ECO:0000256" key="10">
    <source>
        <dbReference type="SAM" id="MobiDB-lite"/>
    </source>
</evidence>